<keyword evidence="3" id="KW-1185">Reference proteome</keyword>
<dbReference type="SUPFAM" id="SSF48452">
    <property type="entry name" value="TPR-like"/>
    <property type="match status" value="1"/>
</dbReference>
<keyword evidence="1" id="KW-0802">TPR repeat</keyword>
<protein>
    <recommendedName>
        <fullName evidence="4">Tetratricopeptide repeat protein</fullName>
    </recommendedName>
</protein>
<evidence type="ECO:0000313" key="2">
    <source>
        <dbReference type="EMBL" id="MDG5753080.1"/>
    </source>
</evidence>
<dbReference type="Proteomes" id="UP001218246">
    <property type="component" value="Unassembled WGS sequence"/>
</dbReference>
<dbReference type="PROSITE" id="PS50005">
    <property type="entry name" value="TPR"/>
    <property type="match status" value="1"/>
</dbReference>
<dbReference type="InterPro" id="IPR011990">
    <property type="entry name" value="TPR-like_helical_dom_sf"/>
</dbReference>
<evidence type="ECO:0000313" key="3">
    <source>
        <dbReference type="Proteomes" id="UP001218246"/>
    </source>
</evidence>
<accession>A0ABT6H394</accession>
<dbReference type="InterPro" id="IPR019734">
    <property type="entry name" value="TPR_rpt"/>
</dbReference>
<evidence type="ECO:0008006" key="4">
    <source>
        <dbReference type="Google" id="ProtNLM"/>
    </source>
</evidence>
<comment type="caution">
    <text evidence="2">The sequence shown here is derived from an EMBL/GenBank/DDBJ whole genome shotgun (WGS) entry which is preliminary data.</text>
</comment>
<dbReference type="SMART" id="SM00028">
    <property type="entry name" value="TPR"/>
    <property type="match status" value="1"/>
</dbReference>
<evidence type="ECO:0000256" key="1">
    <source>
        <dbReference type="PROSITE-ProRule" id="PRU00339"/>
    </source>
</evidence>
<proteinExistence type="predicted"/>
<dbReference type="RefSeq" id="WP_278017980.1">
    <property type="nucleotide sequence ID" value="NZ_JARRRY010000001.1"/>
</dbReference>
<sequence length="203" mass="23669">MKQSTRKGKESLLAIYHEFETEGDFLLNAGKTLWDYAVQEDEAEEALSMIERGMCFISTKEAIDMYVSCIQNTWYIQRGIQFLHKLVDKEPDHIILLCSIGVLYEQQTRYTEAIAQYETALHIKEDFLPYYRLGETYEADQLLSVDADNLMGRYHRSRYLAALHRVEEAREELGRVLAEDESGYFESLAEHDPELQVLSIQHM</sequence>
<dbReference type="EMBL" id="JARULN010000001">
    <property type="protein sequence ID" value="MDG5753080.1"/>
    <property type="molecule type" value="Genomic_DNA"/>
</dbReference>
<feature type="repeat" description="TPR" evidence="1">
    <location>
        <begin position="94"/>
        <end position="127"/>
    </location>
</feature>
<gene>
    <name evidence="2" type="ORF">P6P90_03580</name>
</gene>
<dbReference type="Gene3D" id="1.25.40.10">
    <property type="entry name" value="Tetratricopeptide repeat domain"/>
    <property type="match status" value="1"/>
</dbReference>
<name>A0ABT6H394_9BACI</name>
<organism evidence="2 3">
    <name type="scientific">Ectobacillus antri</name>
    <dbReference type="NCBI Taxonomy" id="2486280"/>
    <lineage>
        <taxon>Bacteria</taxon>
        <taxon>Bacillati</taxon>
        <taxon>Bacillota</taxon>
        <taxon>Bacilli</taxon>
        <taxon>Bacillales</taxon>
        <taxon>Bacillaceae</taxon>
        <taxon>Ectobacillus</taxon>
    </lineage>
</organism>
<reference evidence="2 3" key="1">
    <citation type="submission" date="2023-04" db="EMBL/GenBank/DDBJ databases">
        <title>Ectobacillus antri isolated from activated sludge.</title>
        <authorList>
            <person name="Yan P."/>
            <person name="Liu X."/>
        </authorList>
    </citation>
    <scope>NUCLEOTIDE SEQUENCE [LARGE SCALE GENOMIC DNA]</scope>
    <source>
        <strain evidence="2 3">C18H</strain>
    </source>
</reference>